<reference evidence="1" key="1">
    <citation type="submission" date="2017-09" db="EMBL/GenBank/DDBJ databases">
        <authorList>
            <person name="Campbell M.A."/>
            <person name="Lukasik P."/>
            <person name="Simon C."/>
            <person name="McCutcheon J.P."/>
        </authorList>
    </citation>
    <scope>NUCLEOTIDE SEQUENCE [LARGE SCALE GENOMIC DNA]</scope>
    <source>
        <strain evidence="1">MAGNEO</strain>
    </source>
</reference>
<comment type="caution">
    <text evidence="1">The sequence shown here is derived from an EMBL/GenBank/DDBJ whole genome shotgun (WGS) entry which is preliminary data.</text>
</comment>
<gene>
    <name evidence="1" type="primary">cobB1</name>
    <name evidence="1" type="ORF">magneo_247</name>
</gene>
<name>A0ABX4MFB6_9HYPH</name>
<keyword evidence="2" id="KW-1185">Reference proteome</keyword>
<keyword evidence="1" id="KW-0436">Ligase</keyword>
<dbReference type="PANTHER" id="PTHR43873">
    <property type="entry name" value="COBYRINATE A,C-DIAMIDE SYNTHASE"/>
    <property type="match status" value="1"/>
</dbReference>
<proteinExistence type="predicted"/>
<protein>
    <submittedName>
        <fullName evidence="1">Hydrogenobyrinate a,c-diamide synthase</fullName>
        <ecNumber evidence="1">6.3.5.9</ecNumber>
    </submittedName>
</protein>
<dbReference type="PANTHER" id="PTHR43873:SF1">
    <property type="entry name" value="COBYRINATE A,C-DIAMIDE SYNTHASE"/>
    <property type="match status" value="1"/>
</dbReference>
<evidence type="ECO:0000313" key="1">
    <source>
        <dbReference type="EMBL" id="PIM95179.1"/>
    </source>
</evidence>
<dbReference type="InterPro" id="IPR004484">
    <property type="entry name" value="CbiA/CobB_synth"/>
</dbReference>
<accession>A0ABX4MFB6</accession>
<sequence>MLILCALKSSEGKTQLACGLIINILLIKLQIEICKIGPDYIDVININQAGNDVFINLPMRIDYKIITWLLWVGKIGLIEDNVGMLDNIIQTSTINTCTLLINKKNKFMLILNCKAGQQTYICTISVLWVLISGLILNNVASYKHENLLINEFKSSKTPPIFGILYKKTIIVMKQRHLGLIQFVEINLNKNIYFNLLIKWIFTYCNIKWILSI</sequence>
<dbReference type="Proteomes" id="UP000228684">
    <property type="component" value="Unassembled WGS sequence"/>
</dbReference>
<dbReference type="EMBL" id="NXGM01000088">
    <property type="protein sequence ID" value="PIM95179.1"/>
    <property type="molecule type" value="Genomic_DNA"/>
</dbReference>
<dbReference type="EC" id="6.3.5.9" evidence="1"/>
<evidence type="ECO:0000313" key="2">
    <source>
        <dbReference type="Proteomes" id="UP000228684"/>
    </source>
</evidence>
<organism evidence="1 2">
    <name type="scientific">Candidatus Hodgkinia cicadicola</name>
    <dbReference type="NCBI Taxonomy" id="573658"/>
    <lineage>
        <taxon>Bacteria</taxon>
        <taxon>Pseudomonadati</taxon>
        <taxon>Pseudomonadota</taxon>
        <taxon>Alphaproteobacteria</taxon>
        <taxon>Hyphomicrobiales</taxon>
        <taxon>Candidatus Hodgkinia</taxon>
    </lineage>
</organism>
<dbReference type="GO" id="GO:0043802">
    <property type="term" value="F:hydrogenobyrinic acid a,c-diamide synthase (glutamine-hydrolysing) activity"/>
    <property type="evidence" value="ECO:0007669"/>
    <property type="project" value="UniProtKB-EC"/>
</dbReference>